<sequence>MKKPRRPAKQRVRRPLVETLERRDLLSALSVVNTADSGPGSLRAAIEQANVATAPVTIQFEIPTSDANYVDVDSHLAGGDAQPDAFVITPLSPLPTLNNANASVKIDGRSQSVFGGDSNPFGPEVVIDGSSSGSGPGFLIVRSHGNEIVGLNIHSFSSNGIAVGAGHSNRFAGNYIGTDATGRFAMPNGGDGIRLNNTAKDNLIGGVTAADRNVISGNNMRGITISREGTSFNTIVGNFIGTNASGTNAIPNRLDGISIREGASENIIGTNDDGTNDQSEGNVISGNGEQGIAVGDSGTQGNLIAGNLIGVSPSGTIALPNSLSGVLLSDSTSNNIIGGNGLHSTNVISGNGASGISIVSNSIGNTIAGNHIGTDATGGSAVGNTMFGIFVGDGSDHNRIGTDGDGVGDLSEKNLISGNLLHGVRLGGSAGVVIAGNYIGTNLAGDAAIPNGDSGVQVAYGATLNFIGTNGDGIGDGVEGNLISGNAIDGIQLSGPNTAYNFVAGNRIGTDATGNAALGNQGGGILLVYGTHDNHIGTDGDGISDALERNVISGNAFTGVSIQGGGLTVENNVVAGNLIGTNAAGLQPIPNAFEGIRLWLGAAENLIGTDGDGIADEAERNVIAGNGRNGIWLSPSEASANTIAGNSIGKDFTGATSIANGTGSAVGRLEDGYQPTVNGSNGIGQMETYPVYRDFTPGSHVAVGGKLIVDAISDASGHELQVLDTGTFENTVVDVVPGPLGSNPRNLTAVGTNIYFIADDHIAGTEIRWFDLTDPTLAVSTLDLVPGAASSIINVLVGLEVVGNELFFVTTDENGHFLHWFDTTSISPQVSVVEFGPGISTTDAPGAQTGFVRSGDRVYFTSGGFDQGVELRWVDLASDSPTVHSIDLYQGSSSSRIGDLQLIGDKLYFIGDSSHPNAVSDALRWIDTTSPDPVVNTVTGDLAPINGSAGEAGFISIGSKLYFNASDPLLGHEVFWIDTALETPVVHAIDVNVGSDSSFPHDFRHVDGKLVFVAQTDLQTPKSLHWIYSSLETPVLHTLDLNPNWHTALSTLINDKLFFPASQGVNRTITELSWIDFSVATPSVHTLDIAQGSIYSTSYPSLELWGVEDQNGDKLFFAAFDPVHGMELRWIDASLESPTLQTLDGFSSHHSSSIRGVTRIEEKLFFFAYDSRHGDELRWLDTTEENPDVHIIDMMPGMEGTTNAEMVAVGTKLYFSARDESGPLKLHWIDTSLDEFTVQTLDTDAQLYLNGEATYKQVDSKLFFQVYSPSLGVELGWIDTALSTPTLQILDLNPGSGSSAPAKWTGWLQIDDKLFFNATDPVYGDELRWIDTSLLDPTVHTYDVNPGVRGSNPGESSNYSWLNERRIIAVGEKLYFTAKSEKDGVELRWVDTTSDETDFHTLDLYEGSVGSDAGLYFGYETIDEKLFFNAAAYSSSGDWPTASGLHWIDTRLSDPVPHVIDPWDGSTGVVSDGNGGSVASFVGPESVAVLGNRLYFKTSTEPYGDELGWIDARDPAASINIIDINPGTENSIHAGTTLHTTEDKIFFNASDGQTNSLRWIGNTFRPQSYQTLPFGASFVASSGNKMYGFLDQAFGSLQVGPSTLLLEPDDFGITDGEITLQVGSDGLLHVFVSGTTNEITLPRDPQGFITPLEFTGRDHADDTLRVDLANLPSGFQIQFEGGVGGNDSLEIDDGAATLHSLISHTFVNSSDGSIMIESGASITYSGLEPISDSALAETRIFDFTHPSSEVIELGGSLISGRTHRIDSQESESVDFTAPTEALTVVAGDGDTLRLSDALVGKMHFTVPSVVMEPTAAVTLRIPSVENADQIVVNGTISLDGSLTLDTTGLNPSHGDSFVILDNDGTDPVVGEFTTTLVHPSSGHRSIAGTQFDLDYVGGTANNDVVITYDADADQLDDLQVIASEAYLNSANIKVFPILVSGLDQDATAVVTFGDGSHFVTTNVNSNGSMTVDLSGTELQNGVITIQIESTDNVGNQAEGIAAEVLKITGGPELVFESVTRHQPTTQLTNADELRFRMIFSEQVLQVDPTDFVVAGGSTAGITQVLAVQGTGEIVFEAIVAGGDLETFNGEVGINLAVGQDIEDASAHPLLATDPIVNEVYTVDHDAPQLESIQVGQGQSSVVRNIVVTFDSEVEIDADAFEVRSESGTPVAVSASISPLSGMTTAELTFSGPLTDASGSLLDGIYVLTVKDSHVRDLASNSLDGDSDGSGGGDAIDEFFRMFGDSDSDRDVDSQDYGRFGLTFLQQIGDSSFNASFDHDGDGDVDGQDYGQFGLRFLKQL</sequence>
<organism evidence="1 2">
    <name type="scientific">Stieleria neptunia</name>
    <dbReference type="NCBI Taxonomy" id="2527979"/>
    <lineage>
        <taxon>Bacteria</taxon>
        <taxon>Pseudomonadati</taxon>
        <taxon>Planctomycetota</taxon>
        <taxon>Planctomycetia</taxon>
        <taxon>Pirellulales</taxon>
        <taxon>Pirellulaceae</taxon>
        <taxon>Stieleria</taxon>
    </lineage>
</organism>
<proteinExistence type="predicted"/>
<dbReference type="Proteomes" id="UP000319004">
    <property type="component" value="Chromosome"/>
</dbReference>
<protein>
    <submittedName>
        <fullName evidence="1">Uncharacterized protein</fullName>
    </submittedName>
</protein>
<reference evidence="1 2" key="1">
    <citation type="submission" date="2019-03" db="EMBL/GenBank/DDBJ databases">
        <title>Deep-cultivation of Planctomycetes and their phenomic and genomic characterization uncovers novel biology.</title>
        <authorList>
            <person name="Wiegand S."/>
            <person name="Jogler M."/>
            <person name="Boedeker C."/>
            <person name="Pinto D."/>
            <person name="Vollmers J."/>
            <person name="Rivas-Marin E."/>
            <person name="Kohn T."/>
            <person name="Peeters S.H."/>
            <person name="Heuer A."/>
            <person name="Rast P."/>
            <person name="Oberbeckmann S."/>
            <person name="Bunk B."/>
            <person name="Jeske O."/>
            <person name="Meyerdierks A."/>
            <person name="Storesund J.E."/>
            <person name="Kallscheuer N."/>
            <person name="Luecker S."/>
            <person name="Lage O.M."/>
            <person name="Pohl T."/>
            <person name="Merkel B.J."/>
            <person name="Hornburger P."/>
            <person name="Mueller R.-W."/>
            <person name="Bruemmer F."/>
            <person name="Labrenz M."/>
            <person name="Spormann A.M."/>
            <person name="Op den Camp H."/>
            <person name="Overmann J."/>
            <person name="Amann R."/>
            <person name="Jetten M.S.M."/>
            <person name="Mascher T."/>
            <person name="Medema M.H."/>
            <person name="Devos D.P."/>
            <person name="Kaster A.-K."/>
            <person name="Ovreas L."/>
            <person name="Rohde M."/>
            <person name="Galperin M.Y."/>
            <person name="Jogler C."/>
        </authorList>
    </citation>
    <scope>NUCLEOTIDE SEQUENCE [LARGE SCALE GENOMIC DNA]</scope>
    <source>
        <strain evidence="1 2">Enr13</strain>
    </source>
</reference>
<name>A0A518I4G7_9BACT</name>
<dbReference type="RefSeq" id="WP_145391996.1">
    <property type="nucleotide sequence ID" value="NZ_CP037423.1"/>
</dbReference>
<accession>A0A518I4G7</accession>
<dbReference type="EMBL" id="CP037423">
    <property type="protein sequence ID" value="QDV47957.1"/>
    <property type="molecule type" value="Genomic_DNA"/>
</dbReference>
<keyword evidence="2" id="KW-1185">Reference proteome</keyword>
<dbReference type="InterPro" id="IPR006626">
    <property type="entry name" value="PbH1"/>
</dbReference>
<dbReference type="KEGG" id="snep:Enr13x_78690"/>
<dbReference type="InterPro" id="IPR018247">
    <property type="entry name" value="EF_Hand_1_Ca_BS"/>
</dbReference>
<dbReference type="Gene3D" id="2.60.40.10">
    <property type="entry name" value="Immunoglobulins"/>
    <property type="match status" value="1"/>
</dbReference>
<dbReference type="OrthoDB" id="221462at2"/>
<dbReference type="SMART" id="SM00710">
    <property type="entry name" value="PbH1"/>
    <property type="match status" value="10"/>
</dbReference>
<gene>
    <name evidence="1" type="ORF">Enr13x_78690</name>
</gene>
<evidence type="ECO:0000313" key="2">
    <source>
        <dbReference type="Proteomes" id="UP000319004"/>
    </source>
</evidence>
<evidence type="ECO:0000313" key="1">
    <source>
        <dbReference type="EMBL" id="QDV47957.1"/>
    </source>
</evidence>
<dbReference type="PROSITE" id="PS00018">
    <property type="entry name" value="EF_HAND_1"/>
    <property type="match status" value="1"/>
</dbReference>
<dbReference type="InterPro" id="IPR013783">
    <property type="entry name" value="Ig-like_fold"/>
</dbReference>